<protein>
    <submittedName>
        <fullName evidence="1">Uncharacterized protein</fullName>
    </submittedName>
</protein>
<dbReference type="EMBL" id="JAAHCF010000409">
    <property type="protein sequence ID" value="KAK8144257.1"/>
    <property type="molecule type" value="Genomic_DNA"/>
</dbReference>
<gene>
    <name evidence="1" type="ORF">G3M48_006065</name>
</gene>
<organism evidence="1 2">
    <name type="scientific">Beauveria asiatica</name>
    <dbReference type="NCBI Taxonomy" id="1069075"/>
    <lineage>
        <taxon>Eukaryota</taxon>
        <taxon>Fungi</taxon>
        <taxon>Dikarya</taxon>
        <taxon>Ascomycota</taxon>
        <taxon>Pezizomycotina</taxon>
        <taxon>Sordariomycetes</taxon>
        <taxon>Hypocreomycetidae</taxon>
        <taxon>Hypocreales</taxon>
        <taxon>Cordycipitaceae</taxon>
        <taxon>Beauveria</taxon>
    </lineage>
</organism>
<sequence length="241" mass="27017">MAAKTVSTPVHHDWRAIYNKRFDLIECGLQGNQGILVAMLAQDRLSEVDQAASFRQMATNDDERIKKELEDRAIKGAGETESDCDQVKTHMDDLAKKGAKQEEWVTQFNLDMDDLEKKSIAQLQALRKWGLEKISQMSEGVRATMAKIFAGAVNAISLLFSEALKYIAQIIENIVAWLKKVWDNIKLWGSTILKWSGHALDTIKQLFGTASGSLDALASKLYDTGVHRFTLVCESGKWVLE</sequence>
<evidence type="ECO:0000313" key="1">
    <source>
        <dbReference type="EMBL" id="KAK8144257.1"/>
    </source>
</evidence>
<keyword evidence="2" id="KW-1185">Reference proteome</keyword>
<evidence type="ECO:0000313" key="2">
    <source>
        <dbReference type="Proteomes" id="UP001397290"/>
    </source>
</evidence>
<accession>A0AAW0RPU6</accession>
<dbReference type="AlphaFoldDB" id="A0AAW0RPU6"/>
<reference evidence="1 2" key="1">
    <citation type="submission" date="2020-02" db="EMBL/GenBank/DDBJ databases">
        <title>Comparative genomics of the hypocrealean fungal genus Beauvera.</title>
        <authorList>
            <person name="Showalter D.N."/>
            <person name="Bushley K.E."/>
            <person name="Rehner S.A."/>
        </authorList>
    </citation>
    <scope>NUCLEOTIDE SEQUENCE [LARGE SCALE GENOMIC DNA]</scope>
    <source>
        <strain evidence="1 2">ARSEF4384</strain>
    </source>
</reference>
<proteinExistence type="predicted"/>
<dbReference type="Proteomes" id="UP001397290">
    <property type="component" value="Unassembled WGS sequence"/>
</dbReference>
<name>A0AAW0RPU6_9HYPO</name>
<comment type="caution">
    <text evidence="1">The sequence shown here is derived from an EMBL/GenBank/DDBJ whole genome shotgun (WGS) entry which is preliminary data.</text>
</comment>